<comment type="caution">
    <text evidence="2">The sequence shown here is derived from an EMBL/GenBank/DDBJ whole genome shotgun (WGS) entry which is preliminary data.</text>
</comment>
<dbReference type="AlphaFoldDB" id="A0A7J7JD55"/>
<gene>
    <name evidence="2" type="ORF">EB796_017485</name>
</gene>
<dbReference type="EMBL" id="VXIV02002606">
    <property type="protein sequence ID" value="KAF6024202.1"/>
    <property type="molecule type" value="Genomic_DNA"/>
</dbReference>
<evidence type="ECO:0000313" key="2">
    <source>
        <dbReference type="EMBL" id="KAF6024202.1"/>
    </source>
</evidence>
<dbReference type="Proteomes" id="UP000593567">
    <property type="component" value="Unassembled WGS sequence"/>
</dbReference>
<proteinExistence type="predicted"/>
<keyword evidence="1" id="KW-1133">Transmembrane helix</keyword>
<name>A0A7J7JD55_BUGNE</name>
<keyword evidence="1" id="KW-0472">Membrane</keyword>
<reference evidence="2" key="1">
    <citation type="submission" date="2020-06" db="EMBL/GenBank/DDBJ databases">
        <title>Draft genome of Bugula neritina, a colonial animal packing powerful symbionts and potential medicines.</title>
        <authorList>
            <person name="Rayko M."/>
        </authorList>
    </citation>
    <scope>NUCLEOTIDE SEQUENCE [LARGE SCALE GENOMIC DNA]</scope>
    <source>
        <strain evidence="2">Kwan_BN1</strain>
    </source>
</reference>
<organism evidence="2 3">
    <name type="scientific">Bugula neritina</name>
    <name type="common">Brown bryozoan</name>
    <name type="synonym">Sertularia neritina</name>
    <dbReference type="NCBI Taxonomy" id="10212"/>
    <lineage>
        <taxon>Eukaryota</taxon>
        <taxon>Metazoa</taxon>
        <taxon>Spiralia</taxon>
        <taxon>Lophotrochozoa</taxon>
        <taxon>Bryozoa</taxon>
        <taxon>Gymnolaemata</taxon>
        <taxon>Cheilostomatida</taxon>
        <taxon>Flustrina</taxon>
        <taxon>Buguloidea</taxon>
        <taxon>Bugulidae</taxon>
        <taxon>Bugula</taxon>
    </lineage>
</organism>
<sequence>MANGCYFAQNLSLVKYTAKVTLYAIISILYSYICIEPIYRLISKSFSIIETEIVLFSLVGTIQENRVMCWKILEHRKPYQAP</sequence>
<keyword evidence="1" id="KW-0812">Transmembrane</keyword>
<protein>
    <submittedName>
        <fullName evidence="2">Uncharacterized protein</fullName>
    </submittedName>
</protein>
<accession>A0A7J7JD55</accession>
<keyword evidence="3" id="KW-1185">Reference proteome</keyword>
<feature type="transmembrane region" description="Helical" evidence="1">
    <location>
        <begin position="20"/>
        <end position="39"/>
    </location>
</feature>
<evidence type="ECO:0000313" key="3">
    <source>
        <dbReference type="Proteomes" id="UP000593567"/>
    </source>
</evidence>
<evidence type="ECO:0000256" key="1">
    <source>
        <dbReference type="SAM" id="Phobius"/>
    </source>
</evidence>